<gene>
    <name evidence="1" type="ORF">GCM10010911_54070</name>
</gene>
<evidence type="ECO:0000313" key="1">
    <source>
        <dbReference type="EMBL" id="GGD88669.1"/>
    </source>
</evidence>
<protein>
    <submittedName>
        <fullName evidence="1">Uncharacterized protein</fullName>
    </submittedName>
</protein>
<dbReference type="EMBL" id="BMHP01000004">
    <property type="protein sequence ID" value="GGD88669.1"/>
    <property type="molecule type" value="Genomic_DNA"/>
</dbReference>
<name>A0A917DZW1_9BACL</name>
<reference evidence="1" key="1">
    <citation type="journal article" date="2014" name="Int. J. Syst. Evol. Microbiol.">
        <title>Complete genome sequence of Corynebacterium casei LMG S-19264T (=DSM 44701T), isolated from a smear-ripened cheese.</title>
        <authorList>
            <consortium name="US DOE Joint Genome Institute (JGI-PGF)"/>
            <person name="Walter F."/>
            <person name="Albersmeier A."/>
            <person name="Kalinowski J."/>
            <person name="Ruckert C."/>
        </authorList>
    </citation>
    <scope>NUCLEOTIDE SEQUENCE</scope>
    <source>
        <strain evidence="1">CGMCC 1.15178</strain>
    </source>
</reference>
<dbReference type="AlphaFoldDB" id="A0A917DZW1"/>
<comment type="caution">
    <text evidence="1">The sequence shown here is derived from an EMBL/GenBank/DDBJ whole genome shotgun (WGS) entry which is preliminary data.</text>
</comment>
<sequence>MISRAKMDGKMDALLMAEIEKVDEAYFWLQPRMEEVDYVAKRD</sequence>
<reference evidence="1" key="2">
    <citation type="submission" date="2020-09" db="EMBL/GenBank/DDBJ databases">
        <authorList>
            <person name="Sun Q."/>
            <person name="Zhou Y."/>
        </authorList>
    </citation>
    <scope>NUCLEOTIDE SEQUENCE</scope>
    <source>
        <strain evidence="1">CGMCC 1.15178</strain>
    </source>
</reference>
<keyword evidence="2" id="KW-1185">Reference proteome</keyword>
<accession>A0A917DZW1</accession>
<evidence type="ECO:0000313" key="2">
    <source>
        <dbReference type="Proteomes" id="UP000612456"/>
    </source>
</evidence>
<dbReference type="Proteomes" id="UP000612456">
    <property type="component" value="Unassembled WGS sequence"/>
</dbReference>
<organism evidence="1 2">
    <name type="scientific">Paenibacillus nasutitermitis</name>
    <dbReference type="NCBI Taxonomy" id="1652958"/>
    <lineage>
        <taxon>Bacteria</taxon>
        <taxon>Bacillati</taxon>
        <taxon>Bacillota</taxon>
        <taxon>Bacilli</taxon>
        <taxon>Bacillales</taxon>
        <taxon>Paenibacillaceae</taxon>
        <taxon>Paenibacillus</taxon>
    </lineage>
</organism>
<proteinExistence type="predicted"/>